<keyword evidence="3" id="KW-1185">Reference proteome</keyword>
<evidence type="ECO:0000313" key="3">
    <source>
        <dbReference type="Proteomes" id="UP001197093"/>
    </source>
</evidence>
<proteinExistence type="predicted"/>
<reference evidence="2" key="1">
    <citation type="submission" date="2023-02" db="EMBL/GenBank/DDBJ databases">
        <authorList>
            <person name="Palmer J.M."/>
        </authorList>
    </citation>
    <scope>NUCLEOTIDE SEQUENCE</scope>
    <source>
        <strain evidence="2">FW57</strain>
    </source>
</reference>
<name>A0AAD4I2Y4_9PEZI</name>
<organism evidence="2 3">
    <name type="scientific">Staphylotrichum longicolle</name>
    <dbReference type="NCBI Taxonomy" id="669026"/>
    <lineage>
        <taxon>Eukaryota</taxon>
        <taxon>Fungi</taxon>
        <taxon>Dikarya</taxon>
        <taxon>Ascomycota</taxon>
        <taxon>Pezizomycotina</taxon>
        <taxon>Sordariomycetes</taxon>
        <taxon>Sordariomycetidae</taxon>
        <taxon>Sordariales</taxon>
        <taxon>Chaetomiaceae</taxon>
        <taxon>Staphylotrichum</taxon>
    </lineage>
</organism>
<accession>A0AAD4I2Y4</accession>
<dbReference type="EMBL" id="JAHCVI010000001">
    <property type="protein sequence ID" value="KAG7293627.1"/>
    <property type="molecule type" value="Genomic_DNA"/>
</dbReference>
<evidence type="ECO:0000256" key="1">
    <source>
        <dbReference type="SAM" id="MobiDB-lite"/>
    </source>
</evidence>
<dbReference type="AlphaFoldDB" id="A0AAD4I2Y4"/>
<comment type="caution">
    <text evidence="2">The sequence shown here is derived from an EMBL/GenBank/DDBJ whole genome shotgun (WGS) entry which is preliminary data.</text>
</comment>
<evidence type="ECO:0000313" key="2">
    <source>
        <dbReference type="EMBL" id="KAG7293627.1"/>
    </source>
</evidence>
<feature type="compositionally biased region" description="Basic and acidic residues" evidence="1">
    <location>
        <begin position="76"/>
        <end position="91"/>
    </location>
</feature>
<gene>
    <name evidence="2" type="ORF">NEMBOFW57_003681</name>
</gene>
<evidence type="ECO:0008006" key="4">
    <source>
        <dbReference type="Google" id="ProtNLM"/>
    </source>
</evidence>
<protein>
    <recommendedName>
        <fullName evidence="4">Tubulin gamma chain</fullName>
    </recommendedName>
</protein>
<sequence length="91" mass="9463">MPQSKADKIEQVKANLPLPEQPPTGSDWQSADARNVNVGSGRFASGVSTGAGETAGLREPATKSSEGVDMSGIGRQGKDNLEDIPKDAKAR</sequence>
<feature type="compositionally biased region" description="Basic and acidic residues" evidence="1">
    <location>
        <begin position="1"/>
        <end position="11"/>
    </location>
</feature>
<feature type="region of interest" description="Disordered" evidence="1">
    <location>
        <begin position="1"/>
        <end position="91"/>
    </location>
</feature>
<dbReference type="Proteomes" id="UP001197093">
    <property type="component" value="Unassembled WGS sequence"/>
</dbReference>